<evidence type="ECO:0000256" key="13">
    <source>
        <dbReference type="PIRSR" id="PIRSR602717-51"/>
    </source>
</evidence>
<dbReference type="InterPro" id="IPR016181">
    <property type="entry name" value="Acyl_CoA_acyltransferase"/>
</dbReference>
<keyword evidence="7" id="KW-0862">Zinc</keyword>
<accession>A0A0C9UBR0</accession>
<dbReference type="InterPro" id="IPR040706">
    <property type="entry name" value="Zf-MYST"/>
</dbReference>
<dbReference type="Pfam" id="PF17772">
    <property type="entry name" value="zf-MYST"/>
    <property type="match status" value="1"/>
</dbReference>
<keyword evidence="10" id="KW-0804">Transcription</keyword>
<name>A0A0C9UBR0_SPHS4</name>
<evidence type="ECO:0000313" key="17">
    <source>
        <dbReference type="Proteomes" id="UP000054279"/>
    </source>
</evidence>
<evidence type="ECO:0000259" key="15">
    <source>
        <dbReference type="PROSITE" id="PS51726"/>
    </source>
</evidence>
<keyword evidence="4" id="KW-0808">Transferase</keyword>
<keyword evidence="5" id="KW-0479">Metal-binding</keyword>
<dbReference type="PROSITE" id="PS51726">
    <property type="entry name" value="MYST_HAT"/>
    <property type="match status" value="1"/>
</dbReference>
<evidence type="ECO:0000256" key="5">
    <source>
        <dbReference type="ARBA" id="ARBA00022723"/>
    </source>
</evidence>
<organism evidence="16 17">
    <name type="scientific">Sphaerobolus stellatus (strain SS14)</name>
    <dbReference type="NCBI Taxonomy" id="990650"/>
    <lineage>
        <taxon>Eukaryota</taxon>
        <taxon>Fungi</taxon>
        <taxon>Dikarya</taxon>
        <taxon>Basidiomycota</taxon>
        <taxon>Agaricomycotina</taxon>
        <taxon>Agaricomycetes</taxon>
        <taxon>Phallomycetidae</taxon>
        <taxon>Geastrales</taxon>
        <taxon>Sphaerobolaceae</taxon>
        <taxon>Sphaerobolus</taxon>
    </lineage>
</organism>
<feature type="region of interest" description="Disordered" evidence="14">
    <location>
        <begin position="31"/>
        <end position="61"/>
    </location>
</feature>
<keyword evidence="11" id="KW-0539">Nucleus</keyword>
<dbReference type="EMBL" id="KN837232">
    <property type="protein sequence ID" value="KIJ32089.1"/>
    <property type="molecule type" value="Genomic_DNA"/>
</dbReference>
<comment type="similarity">
    <text evidence="2">Belongs to the MYST (SAS/MOZ) family.</text>
</comment>
<dbReference type="GO" id="GO:0046972">
    <property type="term" value="F:histone H4K16 acetyltransferase activity"/>
    <property type="evidence" value="ECO:0007669"/>
    <property type="project" value="TreeGrafter"/>
</dbReference>
<keyword evidence="17" id="KW-1185">Reference proteome</keyword>
<dbReference type="Gene3D" id="3.40.630.30">
    <property type="match status" value="1"/>
</dbReference>
<protein>
    <recommendedName>
        <fullName evidence="3">histone acetyltransferase</fullName>
        <ecNumber evidence="3">2.3.1.48</ecNumber>
    </recommendedName>
</protein>
<evidence type="ECO:0000256" key="12">
    <source>
        <dbReference type="ARBA" id="ARBA00023315"/>
    </source>
</evidence>
<dbReference type="InterPro" id="IPR002717">
    <property type="entry name" value="HAT_MYST-type"/>
</dbReference>
<evidence type="ECO:0000256" key="1">
    <source>
        <dbReference type="ARBA" id="ARBA00004123"/>
    </source>
</evidence>
<comment type="subcellular location">
    <subcellularLocation>
        <location evidence="1">Nucleus</location>
    </subcellularLocation>
</comment>
<dbReference type="GO" id="GO:0035267">
    <property type="term" value="C:NuA4 histone acetyltransferase complex"/>
    <property type="evidence" value="ECO:0007669"/>
    <property type="project" value="TreeGrafter"/>
</dbReference>
<sequence>MRLTAKRNFDRVNFGHWQIKTWYFSPYPVTESEQDDGHGPQTSDPFKAARNADRRGSGIHRTTLRAHGRTADLVAGGLDRERDEQGYSTLWVCDRCFKYMRDGVQWEVHTRNCNVRHPPGRKVYERGAHVIWEVDGAEEKLYCQNLSLFGKLFIDIKTLFFDTENFMFYLLTDADSQRDHVLGFFSKEKVSYDNYNLACIVTLPPYQRKGYGMLLIEFSYELSRRAGVLGTPERPLSDLGLRSYVTFWISVLVRFFRRVLTAGIADVSHIQGTVHEAAEATDTIQKSSRRKRIKPATLDGKELVTSFPTGPINDTEAPFFSQFRRTQTFGNPDGSATTHVVVQCTLDDVSKATALRAADAAFALKECGLLQRRKKTPNFTNQPEYENGSQNGGGGGGSQNGKREESASASVAGVEYEDVICISREMVEAVAKARGVKRNMMDLVCVLL</sequence>
<evidence type="ECO:0000256" key="9">
    <source>
        <dbReference type="ARBA" id="ARBA00023015"/>
    </source>
</evidence>
<dbReference type="Gene3D" id="3.30.60.60">
    <property type="entry name" value="N-acetyl transferase-like"/>
    <property type="match status" value="1"/>
</dbReference>
<dbReference type="GO" id="GO:0005634">
    <property type="term" value="C:nucleus"/>
    <property type="evidence" value="ECO:0007669"/>
    <property type="project" value="UniProtKB-SubCell"/>
</dbReference>
<dbReference type="Gene3D" id="1.10.10.10">
    <property type="entry name" value="Winged helix-like DNA-binding domain superfamily/Winged helix DNA-binding domain"/>
    <property type="match status" value="1"/>
</dbReference>
<dbReference type="CDD" id="cd04301">
    <property type="entry name" value="NAT_SF"/>
    <property type="match status" value="1"/>
</dbReference>
<reference evidence="16 17" key="1">
    <citation type="submission" date="2014-06" db="EMBL/GenBank/DDBJ databases">
        <title>Evolutionary Origins and Diversification of the Mycorrhizal Mutualists.</title>
        <authorList>
            <consortium name="DOE Joint Genome Institute"/>
            <consortium name="Mycorrhizal Genomics Consortium"/>
            <person name="Kohler A."/>
            <person name="Kuo A."/>
            <person name="Nagy L.G."/>
            <person name="Floudas D."/>
            <person name="Copeland A."/>
            <person name="Barry K.W."/>
            <person name="Cichocki N."/>
            <person name="Veneault-Fourrey C."/>
            <person name="LaButti K."/>
            <person name="Lindquist E.A."/>
            <person name="Lipzen A."/>
            <person name="Lundell T."/>
            <person name="Morin E."/>
            <person name="Murat C."/>
            <person name="Riley R."/>
            <person name="Ohm R."/>
            <person name="Sun H."/>
            <person name="Tunlid A."/>
            <person name="Henrissat B."/>
            <person name="Grigoriev I.V."/>
            <person name="Hibbett D.S."/>
            <person name="Martin F."/>
        </authorList>
    </citation>
    <scope>NUCLEOTIDE SEQUENCE [LARGE SCALE GENOMIC DNA]</scope>
    <source>
        <strain evidence="16 17">SS14</strain>
    </source>
</reference>
<dbReference type="SUPFAM" id="SSF55729">
    <property type="entry name" value="Acyl-CoA N-acyltransferases (Nat)"/>
    <property type="match status" value="1"/>
</dbReference>
<keyword evidence="8" id="KW-0007">Acetylation</keyword>
<evidence type="ECO:0000256" key="3">
    <source>
        <dbReference type="ARBA" id="ARBA00013184"/>
    </source>
</evidence>
<dbReference type="GO" id="GO:0008270">
    <property type="term" value="F:zinc ion binding"/>
    <property type="evidence" value="ECO:0007669"/>
    <property type="project" value="UniProtKB-KW"/>
</dbReference>
<keyword evidence="6" id="KW-0863">Zinc-finger</keyword>
<keyword evidence="9" id="KW-0805">Transcription regulation</keyword>
<feature type="active site" description="Proton donor/acceptor" evidence="13">
    <location>
        <position position="233"/>
    </location>
</feature>
<dbReference type="HOGENOM" id="CLU_011815_7_1_1"/>
<dbReference type="EC" id="2.3.1.48" evidence="3"/>
<evidence type="ECO:0000256" key="8">
    <source>
        <dbReference type="ARBA" id="ARBA00022990"/>
    </source>
</evidence>
<evidence type="ECO:0000256" key="6">
    <source>
        <dbReference type="ARBA" id="ARBA00022771"/>
    </source>
</evidence>
<evidence type="ECO:0000256" key="10">
    <source>
        <dbReference type="ARBA" id="ARBA00023163"/>
    </source>
</evidence>
<evidence type="ECO:0000256" key="11">
    <source>
        <dbReference type="ARBA" id="ARBA00023242"/>
    </source>
</evidence>
<feature type="region of interest" description="Disordered" evidence="14">
    <location>
        <begin position="375"/>
        <end position="406"/>
    </location>
</feature>
<dbReference type="InterPro" id="IPR036388">
    <property type="entry name" value="WH-like_DNA-bd_sf"/>
</dbReference>
<feature type="domain" description="MYST-type HAT" evidence="15">
    <location>
        <begin position="4"/>
        <end position="448"/>
    </location>
</feature>
<proteinExistence type="inferred from homology"/>
<evidence type="ECO:0000256" key="2">
    <source>
        <dbReference type="ARBA" id="ARBA00010107"/>
    </source>
</evidence>
<dbReference type="Proteomes" id="UP000054279">
    <property type="component" value="Unassembled WGS sequence"/>
</dbReference>
<dbReference type="AlphaFoldDB" id="A0A0C9UBR0"/>
<feature type="compositionally biased region" description="Gly residues" evidence="14">
    <location>
        <begin position="390"/>
        <end position="399"/>
    </location>
</feature>
<gene>
    <name evidence="16" type="ORF">M422DRAFT_783622</name>
</gene>
<evidence type="ECO:0000256" key="7">
    <source>
        <dbReference type="ARBA" id="ARBA00022833"/>
    </source>
</evidence>
<dbReference type="OrthoDB" id="787137at2759"/>
<dbReference type="InterPro" id="IPR050603">
    <property type="entry name" value="MYST_HAT"/>
</dbReference>
<dbReference type="PANTHER" id="PTHR10615:SF219">
    <property type="entry name" value="HISTONE ACETYLTRANSFERASE KAT5"/>
    <property type="match status" value="1"/>
</dbReference>
<keyword evidence="12" id="KW-0012">Acyltransferase</keyword>
<dbReference type="Pfam" id="PF01853">
    <property type="entry name" value="MOZ_SAS"/>
    <property type="match status" value="1"/>
</dbReference>
<evidence type="ECO:0000256" key="14">
    <source>
        <dbReference type="SAM" id="MobiDB-lite"/>
    </source>
</evidence>
<dbReference type="PANTHER" id="PTHR10615">
    <property type="entry name" value="HISTONE ACETYLTRANSFERASE"/>
    <property type="match status" value="1"/>
</dbReference>
<dbReference type="GO" id="GO:0006355">
    <property type="term" value="P:regulation of DNA-templated transcription"/>
    <property type="evidence" value="ECO:0007669"/>
    <property type="project" value="InterPro"/>
</dbReference>
<evidence type="ECO:0000313" key="16">
    <source>
        <dbReference type="EMBL" id="KIJ32089.1"/>
    </source>
</evidence>
<evidence type="ECO:0000256" key="4">
    <source>
        <dbReference type="ARBA" id="ARBA00022679"/>
    </source>
</evidence>